<reference evidence="10 11" key="1">
    <citation type="submission" date="2016-10" db="EMBL/GenBank/DDBJ databases">
        <authorList>
            <person name="de Groot N.N."/>
        </authorList>
    </citation>
    <scope>NUCLEOTIDE SEQUENCE [LARGE SCALE GENOMIC DNA]</scope>
    <source>
        <strain evidence="10 11">DSM 2179</strain>
    </source>
</reference>
<dbReference type="PANTHER" id="PTHR30588:SF0">
    <property type="entry name" value="BRANCHED-CHAIN AMINO ACID PERMEASE BRNQ"/>
    <property type="match status" value="1"/>
</dbReference>
<dbReference type="PANTHER" id="PTHR30588">
    <property type="entry name" value="BRANCHED-CHAIN AMINO ACID TRANSPORT SYSTEM 2 CARRIER PROTEIN"/>
    <property type="match status" value="1"/>
</dbReference>
<evidence type="ECO:0000256" key="5">
    <source>
        <dbReference type="ARBA" id="ARBA00022692"/>
    </source>
</evidence>
<name>A0A1H6WXH5_9FIRM</name>
<evidence type="ECO:0000313" key="10">
    <source>
        <dbReference type="EMBL" id="SEJ17055.1"/>
    </source>
</evidence>
<feature type="transmembrane region" description="Helical" evidence="9">
    <location>
        <begin position="55"/>
        <end position="79"/>
    </location>
</feature>
<dbReference type="GO" id="GO:0005886">
    <property type="term" value="C:plasma membrane"/>
    <property type="evidence" value="ECO:0007669"/>
    <property type="project" value="UniProtKB-SubCell"/>
</dbReference>
<keyword evidence="11" id="KW-1185">Reference proteome</keyword>
<dbReference type="GO" id="GO:0015190">
    <property type="term" value="F:L-leucine transmembrane transporter activity"/>
    <property type="evidence" value="ECO:0007669"/>
    <property type="project" value="TreeGrafter"/>
</dbReference>
<feature type="transmembrane region" description="Helical" evidence="9">
    <location>
        <begin position="250"/>
        <end position="270"/>
    </location>
</feature>
<dbReference type="Proteomes" id="UP000199662">
    <property type="component" value="Unassembled WGS sequence"/>
</dbReference>
<feature type="transmembrane region" description="Helical" evidence="9">
    <location>
        <begin position="391"/>
        <end position="411"/>
    </location>
</feature>
<dbReference type="NCBIfam" id="TIGR00796">
    <property type="entry name" value="livcs"/>
    <property type="match status" value="1"/>
</dbReference>
<dbReference type="GO" id="GO:0015820">
    <property type="term" value="P:L-leucine transport"/>
    <property type="evidence" value="ECO:0007669"/>
    <property type="project" value="TreeGrafter"/>
</dbReference>
<dbReference type="STRING" id="84035.SAMN05660742_10434"/>
<feature type="transmembrane region" description="Helical" evidence="9">
    <location>
        <begin position="95"/>
        <end position="113"/>
    </location>
</feature>
<evidence type="ECO:0000256" key="6">
    <source>
        <dbReference type="ARBA" id="ARBA00022970"/>
    </source>
</evidence>
<feature type="transmembrane region" description="Helical" evidence="9">
    <location>
        <begin position="167"/>
        <end position="192"/>
    </location>
</feature>
<dbReference type="GO" id="GO:0015818">
    <property type="term" value="P:isoleucine transport"/>
    <property type="evidence" value="ECO:0007669"/>
    <property type="project" value="TreeGrafter"/>
</dbReference>
<organism evidence="10 11">
    <name type="scientific">Propionispira arboris</name>
    <dbReference type="NCBI Taxonomy" id="84035"/>
    <lineage>
        <taxon>Bacteria</taxon>
        <taxon>Bacillati</taxon>
        <taxon>Bacillota</taxon>
        <taxon>Negativicutes</taxon>
        <taxon>Selenomonadales</taxon>
        <taxon>Selenomonadaceae</taxon>
        <taxon>Propionispira</taxon>
    </lineage>
</organism>
<evidence type="ECO:0000256" key="9">
    <source>
        <dbReference type="RuleBase" id="RU362122"/>
    </source>
</evidence>
<keyword evidence="5 9" id="KW-0812">Transmembrane</keyword>
<keyword evidence="3 9" id="KW-0813">Transport</keyword>
<sequence>MTFSLEWKGCKNIFMDKKLTASSYVLIGSMLFGLFFGAGNLIFPVHMGQEAGNSVFAATIGFLVTGIGLPFLGVVAIGISKSDGLFGLASRVHPFYGYAMTVLLYLTIGPFFALPRTGTVSYEIGIVPYMNPVYQSFGLACFTVVFFLVALVFSLRPNKILTWIGKILNPLFLIFLAFLIFSSFFSPMGIVMNAPIHGAYVTEPFFKGFTEGYNTMDALASLAFGIIVVQTLKELGVKSPRGIAVGTVKAGAVSVLLMGMIYSCLAYIGATSVAQYELSANGGTALAQIAKYYFGSAGSLLLAIIVTLACLKTAIGLITACAETFKELFPSLLSYRSYVILFTIVSCLIANVGLTQIISLSIPILMFLYPLAITLIILAFLSPLFKHRQSVYLLTTIFTLFASVGDAFNAIPDNMKNEAFIQKILLFYQSCLPFFDMGMGWVIPMLFGLSLGWIIGLCQRKSVRSY</sequence>
<protein>
    <recommendedName>
        <fullName evidence="9">Branched-chain amino acid transport system carrier protein</fullName>
    </recommendedName>
</protein>
<feature type="transmembrane region" description="Helical" evidence="9">
    <location>
        <begin position="300"/>
        <end position="325"/>
    </location>
</feature>
<keyword evidence="8 9" id="KW-0472">Membrane</keyword>
<evidence type="ECO:0000256" key="2">
    <source>
        <dbReference type="ARBA" id="ARBA00008540"/>
    </source>
</evidence>
<keyword evidence="7 9" id="KW-1133">Transmembrane helix</keyword>
<accession>A0A1H6WXH5</accession>
<feature type="transmembrane region" description="Helical" evidence="9">
    <location>
        <begin position="438"/>
        <end position="458"/>
    </location>
</feature>
<dbReference type="InterPro" id="IPR004685">
    <property type="entry name" value="Brnchd-chn_aa_trnsp_Livcs"/>
</dbReference>
<feature type="transmembrane region" description="Helical" evidence="9">
    <location>
        <begin position="21"/>
        <end position="43"/>
    </location>
</feature>
<evidence type="ECO:0000256" key="3">
    <source>
        <dbReference type="ARBA" id="ARBA00022448"/>
    </source>
</evidence>
<dbReference type="GO" id="GO:0015188">
    <property type="term" value="F:L-isoleucine transmembrane transporter activity"/>
    <property type="evidence" value="ECO:0007669"/>
    <property type="project" value="TreeGrafter"/>
</dbReference>
<feature type="transmembrane region" description="Helical" evidence="9">
    <location>
        <begin position="337"/>
        <end position="358"/>
    </location>
</feature>
<keyword evidence="6 9" id="KW-0029">Amino-acid transport</keyword>
<comment type="subcellular location">
    <subcellularLocation>
        <location evidence="1 9">Cell membrane</location>
        <topology evidence="1 9">Multi-pass membrane protein</topology>
    </subcellularLocation>
</comment>
<gene>
    <name evidence="10" type="ORF">SAMN05660742_10434</name>
</gene>
<comment type="function">
    <text evidence="9">Component of the transport system for branched-chain amino acids.</text>
</comment>
<dbReference type="GO" id="GO:0005304">
    <property type="term" value="F:L-valine transmembrane transporter activity"/>
    <property type="evidence" value="ECO:0007669"/>
    <property type="project" value="TreeGrafter"/>
</dbReference>
<evidence type="ECO:0000256" key="8">
    <source>
        <dbReference type="ARBA" id="ARBA00023136"/>
    </source>
</evidence>
<evidence type="ECO:0000256" key="4">
    <source>
        <dbReference type="ARBA" id="ARBA00022475"/>
    </source>
</evidence>
<comment type="similarity">
    <text evidence="2 9">Belongs to the branched chain amino acid transporter family.</text>
</comment>
<feature type="transmembrane region" description="Helical" evidence="9">
    <location>
        <begin position="212"/>
        <end position="229"/>
    </location>
</feature>
<evidence type="ECO:0000256" key="7">
    <source>
        <dbReference type="ARBA" id="ARBA00022989"/>
    </source>
</evidence>
<dbReference type="EMBL" id="FNZK01000004">
    <property type="protein sequence ID" value="SEJ17055.1"/>
    <property type="molecule type" value="Genomic_DNA"/>
</dbReference>
<feature type="transmembrane region" description="Helical" evidence="9">
    <location>
        <begin position="364"/>
        <end position="384"/>
    </location>
</feature>
<evidence type="ECO:0000313" key="11">
    <source>
        <dbReference type="Proteomes" id="UP000199662"/>
    </source>
</evidence>
<proteinExistence type="inferred from homology"/>
<dbReference type="Gene3D" id="1.20.1740.10">
    <property type="entry name" value="Amino acid/polyamine transporter I"/>
    <property type="match status" value="1"/>
</dbReference>
<keyword evidence="4" id="KW-1003">Cell membrane</keyword>
<dbReference type="AlphaFoldDB" id="A0A1H6WXH5"/>
<evidence type="ECO:0000256" key="1">
    <source>
        <dbReference type="ARBA" id="ARBA00004651"/>
    </source>
</evidence>
<dbReference type="Pfam" id="PF05525">
    <property type="entry name" value="Branch_AA_trans"/>
    <property type="match status" value="1"/>
</dbReference>
<feature type="transmembrane region" description="Helical" evidence="9">
    <location>
        <begin position="133"/>
        <end position="155"/>
    </location>
</feature>